<dbReference type="SUPFAM" id="SSF49879">
    <property type="entry name" value="SMAD/FHA domain"/>
    <property type="match status" value="1"/>
</dbReference>
<dbReference type="AlphaFoldDB" id="A0A4Q1KI98"/>
<dbReference type="InterPro" id="IPR008984">
    <property type="entry name" value="SMAD_FHA_dom_sf"/>
</dbReference>
<dbReference type="OrthoDB" id="370565at2"/>
<dbReference type="Proteomes" id="UP000290958">
    <property type="component" value="Unassembled WGS sequence"/>
</dbReference>
<evidence type="ECO:0000313" key="1">
    <source>
        <dbReference type="EMBL" id="RXR29528.1"/>
    </source>
</evidence>
<dbReference type="CDD" id="cd00060">
    <property type="entry name" value="FHA"/>
    <property type="match status" value="1"/>
</dbReference>
<protein>
    <recommendedName>
        <fullName evidence="3">FHA domain-containing protein</fullName>
    </recommendedName>
</protein>
<evidence type="ECO:0000313" key="2">
    <source>
        <dbReference type="Proteomes" id="UP000290958"/>
    </source>
</evidence>
<proteinExistence type="predicted"/>
<dbReference type="Gene3D" id="2.60.200.20">
    <property type="match status" value="1"/>
</dbReference>
<reference evidence="2" key="1">
    <citation type="submission" date="2019-01" db="EMBL/GenBank/DDBJ databases">
        <title>Cytophagaceae bacterium strain CAR-16.</title>
        <authorList>
            <person name="Chen W.-M."/>
        </authorList>
    </citation>
    <scope>NUCLEOTIDE SEQUENCE [LARGE SCALE GENOMIC DNA]</scope>
    <source>
        <strain evidence="2">CHR27</strain>
    </source>
</reference>
<dbReference type="RefSeq" id="WP_129403718.1">
    <property type="nucleotide sequence ID" value="NZ_SBKP01000004.1"/>
</dbReference>
<comment type="caution">
    <text evidence="1">The sequence shown here is derived from an EMBL/GenBank/DDBJ whole genome shotgun (WGS) entry which is preliminary data.</text>
</comment>
<dbReference type="EMBL" id="SBKP01000004">
    <property type="protein sequence ID" value="RXR29528.1"/>
    <property type="molecule type" value="Genomic_DNA"/>
</dbReference>
<gene>
    <name evidence="1" type="ORF">EQG66_06150</name>
</gene>
<name>A0A4Q1KI98_9SPHN</name>
<evidence type="ECO:0008006" key="3">
    <source>
        <dbReference type="Google" id="ProtNLM"/>
    </source>
</evidence>
<accession>A0A4Q1KI98</accession>
<keyword evidence="2" id="KW-1185">Reference proteome</keyword>
<organism evidence="1 2">
    <name type="scientific">Sphingobium fluviale</name>
    <dbReference type="NCBI Taxonomy" id="2506423"/>
    <lineage>
        <taxon>Bacteria</taxon>
        <taxon>Pseudomonadati</taxon>
        <taxon>Pseudomonadota</taxon>
        <taxon>Alphaproteobacteria</taxon>
        <taxon>Sphingomonadales</taxon>
        <taxon>Sphingomonadaceae</taxon>
        <taxon>Sphingobium</taxon>
    </lineage>
</organism>
<sequence length="111" mass="12143">MIVDGPGKGADFRIVSGINSVGKGGSARIRLEFGDKGIEEGAHCRVTFDPRSGGFYLSPGDGRFICYTNNKPVLSAQELEPMQDIVLGDTTLRFVPFCSPNFNWAENGRWE</sequence>